<proteinExistence type="predicted"/>
<dbReference type="AlphaFoldDB" id="A0A541B3S6"/>
<feature type="transmembrane region" description="Helical" evidence="1">
    <location>
        <begin position="7"/>
        <end position="26"/>
    </location>
</feature>
<comment type="caution">
    <text evidence="2">The sequence shown here is derived from an EMBL/GenBank/DDBJ whole genome shotgun (WGS) entry which is preliminary data.</text>
</comment>
<keyword evidence="1" id="KW-0472">Membrane</keyword>
<gene>
    <name evidence="2" type="ORF">FK531_15470</name>
</gene>
<dbReference type="Proteomes" id="UP000316256">
    <property type="component" value="Unassembled WGS sequence"/>
</dbReference>
<keyword evidence="1" id="KW-0812">Transmembrane</keyword>
<feature type="transmembrane region" description="Helical" evidence="1">
    <location>
        <begin position="32"/>
        <end position="49"/>
    </location>
</feature>
<keyword evidence="3" id="KW-1185">Reference proteome</keyword>
<protein>
    <submittedName>
        <fullName evidence="2">Uncharacterized protein</fullName>
    </submittedName>
</protein>
<dbReference type="RefSeq" id="WP_142100900.1">
    <property type="nucleotide sequence ID" value="NZ_VIGH01000007.1"/>
</dbReference>
<dbReference type="OrthoDB" id="9940803at2"/>
<reference evidence="2 3" key="1">
    <citation type="submission" date="2019-06" db="EMBL/GenBank/DDBJ databases">
        <title>Rhodococcus spaelei sp. nov., isolated from a cave.</title>
        <authorList>
            <person name="Lee S.D."/>
        </authorList>
    </citation>
    <scope>NUCLEOTIDE SEQUENCE [LARGE SCALE GENOMIC DNA]</scope>
    <source>
        <strain evidence="2 3">C9-5</strain>
    </source>
</reference>
<evidence type="ECO:0000313" key="2">
    <source>
        <dbReference type="EMBL" id="TQF66985.1"/>
    </source>
</evidence>
<sequence length="64" mass="7287">MSARPTLASSLFRGVFLAALMFLLVSGIADRSWWTVLYAVVLVWFLLDWRSARRERSSSAPRTP</sequence>
<accession>A0A541B3S6</accession>
<dbReference type="EMBL" id="VIGH01000007">
    <property type="protein sequence ID" value="TQF66985.1"/>
    <property type="molecule type" value="Genomic_DNA"/>
</dbReference>
<evidence type="ECO:0000256" key="1">
    <source>
        <dbReference type="SAM" id="Phobius"/>
    </source>
</evidence>
<name>A0A541B3S6_9NOCA</name>
<keyword evidence="1" id="KW-1133">Transmembrane helix</keyword>
<evidence type="ECO:0000313" key="3">
    <source>
        <dbReference type="Proteomes" id="UP000316256"/>
    </source>
</evidence>
<organism evidence="2 3">
    <name type="scientific">Rhodococcus spelaei</name>
    <dbReference type="NCBI Taxonomy" id="2546320"/>
    <lineage>
        <taxon>Bacteria</taxon>
        <taxon>Bacillati</taxon>
        <taxon>Actinomycetota</taxon>
        <taxon>Actinomycetes</taxon>
        <taxon>Mycobacteriales</taxon>
        <taxon>Nocardiaceae</taxon>
        <taxon>Rhodococcus</taxon>
    </lineage>
</organism>